<feature type="domain" description="AAA+ ATPase" evidence="1">
    <location>
        <begin position="172"/>
        <end position="350"/>
    </location>
</feature>
<evidence type="ECO:0000259" key="1">
    <source>
        <dbReference type="SMART" id="SM00382"/>
    </source>
</evidence>
<dbReference type="InterPro" id="IPR058651">
    <property type="entry name" value="HTH_VMAP-M9"/>
</dbReference>
<evidence type="ECO:0000313" key="2">
    <source>
        <dbReference type="EMBL" id="CDM92541.1"/>
    </source>
</evidence>
<dbReference type="InterPro" id="IPR002182">
    <property type="entry name" value="NB-ARC"/>
</dbReference>
<dbReference type="AlphaFoldDB" id="A0A9P1KAW4"/>
<dbReference type="SUPFAM" id="SSF52540">
    <property type="entry name" value="P-loop containing nucleoside triphosphate hydrolases"/>
    <property type="match status" value="1"/>
</dbReference>
<evidence type="ECO:0000313" key="3">
    <source>
        <dbReference type="Proteomes" id="UP000032946"/>
    </source>
</evidence>
<dbReference type="SMART" id="SM00382">
    <property type="entry name" value="AAA"/>
    <property type="match status" value="1"/>
</dbReference>
<dbReference type="InterPro" id="IPR003593">
    <property type="entry name" value="AAA+_ATPase"/>
</dbReference>
<keyword evidence="3" id="KW-1185">Reference proteome</keyword>
<proteinExistence type="predicted"/>
<dbReference type="Pfam" id="PF00931">
    <property type="entry name" value="NB-ARC"/>
    <property type="match status" value="1"/>
</dbReference>
<dbReference type="Proteomes" id="UP000032946">
    <property type="component" value="Chromosome"/>
</dbReference>
<dbReference type="Gene3D" id="3.40.50.300">
    <property type="entry name" value="P-loop containing nucleotide triphosphate hydrolases"/>
    <property type="match status" value="1"/>
</dbReference>
<protein>
    <recommendedName>
        <fullName evidence="1">AAA+ ATPase domain-containing protein</fullName>
    </recommendedName>
</protein>
<dbReference type="GO" id="GO:0043531">
    <property type="term" value="F:ADP binding"/>
    <property type="evidence" value="ECO:0007669"/>
    <property type="project" value="InterPro"/>
</dbReference>
<gene>
    <name evidence="2" type="ORF">ARTHRO_10214</name>
</gene>
<dbReference type="PRINTS" id="PR00364">
    <property type="entry name" value="DISEASERSIST"/>
</dbReference>
<name>A0A9P1KAW4_9CYAN</name>
<dbReference type="RefSeq" id="WP_006622085.1">
    <property type="nucleotide sequence ID" value="NZ_FO818640.1"/>
</dbReference>
<organism evidence="2 3">
    <name type="scientific">Limnospira indica PCC 8005</name>
    <dbReference type="NCBI Taxonomy" id="376219"/>
    <lineage>
        <taxon>Bacteria</taxon>
        <taxon>Bacillati</taxon>
        <taxon>Cyanobacteriota</taxon>
        <taxon>Cyanophyceae</taxon>
        <taxon>Oscillatoriophycideae</taxon>
        <taxon>Oscillatoriales</taxon>
        <taxon>Sirenicapillariaceae</taxon>
        <taxon>Limnospira</taxon>
    </lineage>
</organism>
<dbReference type="InterPro" id="IPR027417">
    <property type="entry name" value="P-loop_NTPase"/>
</dbReference>
<dbReference type="EMBL" id="FO818640">
    <property type="protein sequence ID" value="CDM92541.1"/>
    <property type="molecule type" value="Genomic_DNA"/>
</dbReference>
<reference evidence="2 3" key="1">
    <citation type="submission" date="2014-02" db="EMBL/GenBank/DDBJ databases">
        <authorList>
            <person name="Genoscope - CEA"/>
        </authorList>
    </citation>
    <scope>NUCLEOTIDE SEQUENCE [LARGE SCALE GENOMIC DNA]</scope>
    <source>
        <strain evidence="2 3">PCC 8005</strain>
    </source>
</reference>
<sequence>MELNEILRFADDRVFSKTGKHLDDLQEAILKEALQGKKYAKIAQERDCSEGYVRVVASELWKILADALGEDVSKVNVRSILDRAIIANNANISPVIGRDHVTVHNNVSCFPDQMRSPVSYGQKPEPQDSPELDLGDAAEIFTFYGRDEELSILKKWIVTDEKYDPQNCHNNCAKIVAILGVSGIGKTHLAISLAESIKSNFNFIIYRSLRFSPTLETILNKLLEIFSLSWKIDEAIEIETKISLIFSQLRHHRCLIILDDVQEIFSPGKWAGQYKSACQDYHLFFQKVAEVYHHSCFVLISSEKPREIAELEKLNLPIFTLVLDGLGMAAKDILISHHLSDQQLWERLINIYQGNPLWLNIIATLIREIFGGKVGNFLQYDMPMLDESLSWHLEQQLQRLSDCEMVIVSQLANEPEAIALSEIANRVKLPISDLINGLKSLVRRFILETQDEGDMTLFSLNSVVAKYVQTRQYP</sequence>
<dbReference type="Pfam" id="PF26355">
    <property type="entry name" value="HTH_VMAP-M9"/>
    <property type="match status" value="1"/>
</dbReference>
<accession>A0A9P1KAW4</accession>